<evidence type="ECO:0008006" key="4">
    <source>
        <dbReference type="Google" id="ProtNLM"/>
    </source>
</evidence>
<proteinExistence type="predicted"/>
<reference evidence="2 3" key="1">
    <citation type="submission" date="2024-02" db="EMBL/GenBank/DDBJ databases">
        <title>Deinococcus xinjiangensis NBRC 107630.</title>
        <authorList>
            <person name="Ichikawa N."/>
            <person name="Katano-Makiyama Y."/>
            <person name="Hidaka K."/>
        </authorList>
    </citation>
    <scope>NUCLEOTIDE SEQUENCE [LARGE SCALE GENOMIC DNA]</scope>
    <source>
        <strain evidence="2 3">NBRC 107630</strain>
    </source>
</reference>
<dbReference type="RefSeq" id="WP_353541812.1">
    <property type="nucleotide sequence ID" value="NZ_BAABRN010000014.1"/>
</dbReference>
<name>A0ABP9V989_9DEIO</name>
<organism evidence="2 3">
    <name type="scientific">Deinococcus xinjiangensis</name>
    <dbReference type="NCBI Taxonomy" id="457454"/>
    <lineage>
        <taxon>Bacteria</taxon>
        <taxon>Thermotogati</taxon>
        <taxon>Deinococcota</taxon>
        <taxon>Deinococci</taxon>
        <taxon>Deinococcales</taxon>
        <taxon>Deinococcaceae</taxon>
        <taxon>Deinococcus</taxon>
    </lineage>
</organism>
<gene>
    <name evidence="2" type="ORF">Dxin01_01577</name>
</gene>
<sequence length="194" mass="20133">MKKILLAMTTLTVMAAASTASADSLGLRGGYYKGFYSANGQSASTDGTGSIGLQYSYSLDALSTLRGAIDLYPNMLGLQKLGFGGEVAYLRKIPTNMSSSVDMNVYVGAGLGVNYVGDSGTSDGLSYSYRFTTVNPTLLAGVNFYATPELGIFGELAGGPSFVFGSATAGSTSQSQNITGGFIHPRIGLTYTIR</sequence>
<keyword evidence="1" id="KW-0732">Signal</keyword>
<keyword evidence="3" id="KW-1185">Reference proteome</keyword>
<protein>
    <recommendedName>
        <fullName evidence="4">Outer membrane protein beta-barrel domain-containing protein</fullName>
    </recommendedName>
</protein>
<feature type="signal peptide" evidence="1">
    <location>
        <begin position="1"/>
        <end position="22"/>
    </location>
</feature>
<evidence type="ECO:0000313" key="3">
    <source>
        <dbReference type="Proteomes" id="UP001458946"/>
    </source>
</evidence>
<dbReference type="Proteomes" id="UP001458946">
    <property type="component" value="Unassembled WGS sequence"/>
</dbReference>
<accession>A0ABP9V989</accession>
<dbReference type="EMBL" id="BAABRN010000014">
    <property type="protein sequence ID" value="GAA5501838.1"/>
    <property type="molecule type" value="Genomic_DNA"/>
</dbReference>
<comment type="caution">
    <text evidence="2">The sequence shown here is derived from an EMBL/GenBank/DDBJ whole genome shotgun (WGS) entry which is preliminary data.</text>
</comment>
<evidence type="ECO:0000313" key="2">
    <source>
        <dbReference type="EMBL" id="GAA5501838.1"/>
    </source>
</evidence>
<feature type="chain" id="PRO_5046652505" description="Outer membrane protein beta-barrel domain-containing protein" evidence="1">
    <location>
        <begin position="23"/>
        <end position="194"/>
    </location>
</feature>
<evidence type="ECO:0000256" key="1">
    <source>
        <dbReference type="SAM" id="SignalP"/>
    </source>
</evidence>